<dbReference type="SMART" id="SM00209">
    <property type="entry name" value="TSP1"/>
    <property type="match status" value="1"/>
</dbReference>
<evidence type="ECO:0000313" key="12">
    <source>
        <dbReference type="Proteomes" id="UP000245119"/>
    </source>
</evidence>
<reference evidence="11 12" key="1">
    <citation type="submission" date="2018-04" db="EMBL/GenBank/DDBJ databases">
        <title>The genome of golden apple snail Pomacea canaliculata provides insight into stress tolerance and invasive adaptation.</title>
        <authorList>
            <person name="Liu C."/>
            <person name="Liu B."/>
            <person name="Ren Y."/>
            <person name="Zhang Y."/>
            <person name="Wang H."/>
            <person name="Li S."/>
            <person name="Jiang F."/>
            <person name="Yin L."/>
            <person name="Zhang G."/>
            <person name="Qian W."/>
            <person name="Fan W."/>
        </authorList>
    </citation>
    <scope>NUCLEOTIDE SEQUENCE [LARGE SCALE GENOMIC DNA]</scope>
    <source>
        <strain evidence="11">SZHN2017</strain>
        <tissue evidence="11">Muscle</tissue>
    </source>
</reference>
<keyword evidence="3" id="KW-0272">Extracellular matrix</keyword>
<dbReference type="AlphaFoldDB" id="A0A2T7P878"/>
<dbReference type="Proteomes" id="UP000245119">
    <property type="component" value="Linkage Group LG5"/>
</dbReference>
<evidence type="ECO:0000256" key="1">
    <source>
        <dbReference type="ARBA" id="ARBA00004498"/>
    </source>
</evidence>
<dbReference type="GO" id="GO:0046872">
    <property type="term" value="F:metal ion binding"/>
    <property type="evidence" value="ECO:0007669"/>
    <property type="project" value="UniProtKB-KW"/>
</dbReference>
<keyword evidence="4" id="KW-0479">Metal-binding</keyword>
<protein>
    <recommendedName>
        <fullName evidence="10">Spondin domain-containing protein</fullName>
    </recommendedName>
</protein>
<dbReference type="GO" id="GO:0007155">
    <property type="term" value="P:cell adhesion"/>
    <property type="evidence" value="ECO:0007669"/>
    <property type="project" value="UniProtKB-KW"/>
</dbReference>
<keyword evidence="2" id="KW-0964">Secreted</keyword>
<dbReference type="InterPro" id="IPR038678">
    <property type="entry name" value="Spondin_N_sf"/>
</dbReference>
<name>A0A2T7P878_POMCA</name>
<keyword evidence="7" id="KW-1015">Disulfide bond</keyword>
<dbReference type="InterPro" id="IPR051418">
    <property type="entry name" value="Spondin/Thrombospondin_T1"/>
</dbReference>
<keyword evidence="8" id="KW-0325">Glycoprotein</keyword>
<evidence type="ECO:0000259" key="10">
    <source>
        <dbReference type="PROSITE" id="PS51020"/>
    </source>
</evidence>
<dbReference type="InterPro" id="IPR036383">
    <property type="entry name" value="TSP1_rpt_sf"/>
</dbReference>
<comment type="subcellular location">
    <subcellularLocation>
        <location evidence="1">Secreted</location>
        <location evidence="1">Extracellular space</location>
        <location evidence="1">Extracellular matrix</location>
    </subcellularLocation>
</comment>
<dbReference type="PANTHER" id="PTHR11311:SF15">
    <property type="entry name" value="SPONDIN-2"/>
    <property type="match status" value="1"/>
</dbReference>
<dbReference type="InterPro" id="IPR044004">
    <property type="entry name" value="TSP1_spondin_dom"/>
</dbReference>
<dbReference type="OrthoDB" id="6090599at2759"/>
<proteinExistence type="predicted"/>
<dbReference type="Pfam" id="PF19028">
    <property type="entry name" value="TSP1_spondin"/>
    <property type="match status" value="1"/>
</dbReference>
<dbReference type="PROSITE" id="PS50092">
    <property type="entry name" value="TSP1"/>
    <property type="match status" value="1"/>
</dbReference>
<dbReference type="Pfam" id="PF06468">
    <property type="entry name" value="Spond_N"/>
    <property type="match status" value="1"/>
</dbReference>
<accession>A0A2T7P878</accession>
<dbReference type="SUPFAM" id="SSF82895">
    <property type="entry name" value="TSP-1 type 1 repeat"/>
    <property type="match status" value="1"/>
</dbReference>
<gene>
    <name evidence="11" type="ORF">C0Q70_08866</name>
</gene>
<dbReference type="EMBL" id="PZQS01000005">
    <property type="protein sequence ID" value="PVD29611.1"/>
    <property type="molecule type" value="Genomic_DNA"/>
</dbReference>
<sequence length="381" mass="42681">MLMEVGGSRQPRQGRRTKRGNDMCSSNSVAEYKLTFYGAWSKEKFPRMYPTSRPHAQWSKLVGRTHDKSHQMWSEGNTSSLAFKKFAEEEDSELLEMQVQGYDGVYDTFSCEPLARGEGKTSTVILADGTHSKVSFVVRLIPSPDWFVGVDGLDLCQNGRWRQKVSVNLRPYDAGTDQGITFTAPNYPSHPLQPVQKITAFFPSHMASPFYYPEYRKLPRIAHAEMQLVAQYLRRGAASSHKPNGESNVIVYGDDMVTSAPATVASSSDRALVEMTDEHSHSASGNPSAEELTAEPVDCRVTEWSEWGPCSKTCGYGQRVRSRRVLSHARNGGSVCPLLQQQELCGGMSTCNWKHFDSFSQKMFGTGRRQRFNVDHRAQQG</sequence>
<keyword evidence="5" id="KW-0732">Signal</keyword>
<dbReference type="InterPro" id="IPR009465">
    <property type="entry name" value="Spondin_N"/>
</dbReference>
<dbReference type="PROSITE" id="PS51020">
    <property type="entry name" value="SPONDIN"/>
    <property type="match status" value="1"/>
</dbReference>
<dbReference type="NCBIfam" id="NF038123">
    <property type="entry name" value="NF038123_dom"/>
    <property type="match status" value="1"/>
</dbReference>
<dbReference type="InterPro" id="IPR000884">
    <property type="entry name" value="TSP1_rpt"/>
</dbReference>
<evidence type="ECO:0000256" key="8">
    <source>
        <dbReference type="ARBA" id="ARBA00023180"/>
    </source>
</evidence>
<dbReference type="PANTHER" id="PTHR11311">
    <property type="entry name" value="SPONDIN"/>
    <property type="match status" value="1"/>
</dbReference>
<evidence type="ECO:0000256" key="9">
    <source>
        <dbReference type="SAM" id="MobiDB-lite"/>
    </source>
</evidence>
<evidence type="ECO:0000256" key="3">
    <source>
        <dbReference type="ARBA" id="ARBA00022530"/>
    </source>
</evidence>
<feature type="region of interest" description="Disordered" evidence="9">
    <location>
        <begin position="1"/>
        <end position="24"/>
    </location>
</feature>
<evidence type="ECO:0000256" key="7">
    <source>
        <dbReference type="ARBA" id="ARBA00023157"/>
    </source>
</evidence>
<evidence type="ECO:0000256" key="5">
    <source>
        <dbReference type="ARBA" id="ARBA00022729"/>
    </source>
</evidence>
<feature type="domain" description="Spondin" evidence="10">
    <location>
        <begin position="20"/>
        <end position="206"/>
    </location>
</feature>
<keyword evidence="12" id="KW-1185">Reference proteome</keyword>
<keyword evidence="6" id="KW-0130">Cell adhesion</keyword>
<evidence type="ECO:0000256" key="4">
    <source>
        <dbReference type="ARBA" id="ARBA00022723"/>
    </source>
</evidence>
<evidence type="ECO:0000256" key="6">
    <source>
        <dbReference type="ARBA" id="ARBA00022889"/>
    </source>
</evidence>
<dbReference type="Gene3D" id="2.20.100.10">
    <property type="entry name" value="Thrombospondin type-1 (TSP1) repeat"/>
    <property type="match status" value="1"/>
</dbReference>
<dbReference type="FunFam" id="2.20.100.10:FF:000019">
    <property type="entry name" value="Thrombospondin type 1 domain containing 7A"/>
    <property type="match status" value="1"/>
</dbReference>
<evidence type="ECO:0000256" key="2">
    <source>
        <dbReference type="ARBA" id="ARBA00022525"/>
    </source>
</evidence>
<evidence type="ECO:0000313" key="11">
    <source>
        <dbReference type="EMBL" id="PVD29611.1"/>
    </source>
</evidence>
<dbReference type="Gene3D" id="2.60.40.2130">
    <property type="entry name" value="F-spondin domain"/>
    <property type="match status" value="1"/>
</dbReference>
<organism evidence="11 12">
    <name type="scientific">Pomacea canaliculata</name>
    <name type="common">Golden apple snail</name>
    <dbReference type="NCBI Taxonomy" id="400727"/>
    <lineage>
        <taxon>Eukaryota</taxon>
        <taxon>Metazoa</taxon>
        <taxon>Spiralia</taxon>
        <taxon>Lophotrochozoa</taxon>
        <taxon>Mollusca</taxon>
        <taxon>Gastropoda</taxon>
        <taxon>Caenogastropoda</taxon>
        <taxon>Architaenioglossa</taxon>
        <taxon>Ampullarioidea</taxon>
        <taxon>Ampullariidae</taxon>
        <taxon>Pomacea</taxon>
    </lineage>
</organism>
<comment type="caution">
    <text evidence="11">The sequence shown here is derived from an EMBL/GenBank/DDBJ whole genome shotgun (WGS) entry which is preliminary data.</text>
</comment>